<organism evidence="3">
    <name type="scientific">Hexamita inflata</name>
    <dbReference type="NCBI Taxonomy" id="28002"/>
    <lineage>
        <taxon>Eukaryota</taxon>
        <taxon>Metamonada</taxon>
        <taxon>Diplomonadida</taxon>
        <taxon>Hexamitidae</taxon>
        <taxon>Hexamitinae</taxon>
        <taxon>Hexamita</taxon>
    </lineage>
</organism>
<dbReference type="InterPro" id="IPR032675">
    <property type="entry name" value="LRR_dom_sf"/>
</dbReference>
<keyword evidence="5" id="KW-1185">Reference proteome</keyword>
<reference evidence="4 5" key="2">
    <citation type="submission" date="2024-07" db="EMBL/GenBank/DDBJ databases">
        <authorList>
            <person name="Akdeniz Z."/>
        </authorList>
    </citation>
    <scope>NUCLEOTIDE SEQUENCE [LARGE SCALE GENOMIC DNA]</scope>
</reference>
<accession>A0AA86U9M5</accession>
<dbReference type="EMBL" id="CATOUU010000706">
    <property type="protein sequence ID" value="CAI9942762.1"/>
    <property type="molecule type" value="Genomic_DNA"/>
</dbReference>
<evidence type="ECO:0000256" key="2">
    <source>
        <dbReference type="ARBA" id="ARBA00022737"/>
    </source>
</evidence>
<keyword evidence="2" id="KW-0677">Repeat</keyword>
<reference evidence="3" key="1">
    <citation type="submission" date="2023-06" db="EMBL/GenBank/DDBJ databases">
        <authorList>
            <person name="Kurt Z."/>
        </authorList>
    </citation>
    <scope>NUCLEOTIDE SEQUENCE</scope>
</reference>
<dbReference type="PANTHER" id="PTHR46652:SF3">
    <property type="entry name" value="LEUCINE-RICH REPEAT-CONTAINING PROTEIN 9"/>
    <property type="match status" value="1"/>
</dbReference>
<dbReference type="AlphaFoldDB" id="A0AA86U9M5"/>
<dbReference type="SUPFAM" id="SSF52058">
    <property type="entry name" value="L domain-like"/>
    <property type="match status" value="1"/>
</dbReference>
<proteinExistence type="predicted"/>
<sequence>MTAQQNNNIHGQNQEYNIRMTNKYKRLIRKDKLVIGDSKSVDIELTTLQFIETLNVKKLKLYYNNTMSLKLRSKTIIKLTVDITELTDDQLQQQILNLKVEDLELEKLEILVFKEIQLGNDQLFNLSKFKKLQTLVISKNNVDLTHIHSISSLTSLYLSYCGLHQIDQMGSLINLEVLDLSMNQLKYINSIQQLQKLKDLNIRQNKRIDITPLMYLTNLVKLDLQNCELKSLSAIKPLNSLQDLDLSWNPIIDLTSLQYLLKLTKLSMQYCGLVSICVLRPLANLIELNISHNKIVHIYNHNMVKLKQLQLNQNLISDFTKIELHPYFSDFDISNQEHPSILELTFANQIRNIELQNISLKYIQNICQIFKPKINQFKDQINMATNRAKVNHILFGKCVVHLFQQLSEKPILE</sequence>
<dbReference type="Proteomes" id="UP001642409">
    <property type="component" value="Unassembled WGS sequence"/>
</dbReference>
<name>A0AA86U9M5_9EUKA</name>
<dbReference type="InterPro" id="IPR001611">
    <property type="entry name" value="Leu-rich_rpt"/>
</dbReference>
<dbReference type="PANTHER" id="PTHR46652">
    <property type="entry name" value="LEUCINE-RICH REPEAT AND IQ DOMAIN-CONTAINING PROTEIN 1-RELATED"/>
    <property type="match status" value="1"/>
</dbReference>
<dbReference type="EMBL" id="CAXDID020000351">
    <property type="protein sequence ID" value="CAL6081253.1"/>
    <property type="molecule type" value="Genomic_DNA"/>
</dbReference>
<protein>
    <submittedName>
        <fullName evidence="3">Leucine-rich repeat domain-containing protein</fullName>
    </submittedName>
    <submittedName>
        <fullName evidence="4">Leucine-rich_repeat domain-containing protein</fullName>
    </submittedName>
</protein>
<evidence type="ECO:0000313" key="5">
    <source>
        <dbReference type="Proteomes" id="UP001642409"/>
    </source>
</evidence>
<evidence type="ECO:0000313" key="4">
    <source>
        <dbReference type="EMBL" id="CAL6081253.1"/>
    </source>
</evidence>
<dbReference type="PROSITE" id="PS51450">
    <property type="entry name" value="LRR"/>
    <property type="match status" value="4"/>
</dbReference>
<dbReference type="InterPro" id="IPR050836">
    <property type="entry name" value="SDS22/Internalin_LRR"/>
</dbReference>
<comment type="caution">
    <text evidence="3">The sequence shown here is derived from an EMBL/GenBank/DDBJ whole genome shotgun (WGS) entry which is preliminary data.</text>
</comment>
<keyword evidence="1" id="KW-0433">Leucine-rich repeat</keyword>
<evidence type="ECO:0000313" key="3">
    <source>
        <dbReference type="EMBL" id="CAI9942762.1"/>
    </source>
</evidence>
<gene>
    <name evidence="3" type="ORF">HINF_LOCUS30407</name>
    <name evidence="4" type="ORF">HINF_LOCUS60255</name>
</gene>
<dbReference type="SMART" id="SM00365">
    <property type="entry name" value="LRR_SD22"/>
    <property type="match status" value="5"/>
</dbReference>
<dbReference type="Gene3D" id="3.80.10.10">
    <property type="entry name" value="Ribonuclease Inhibitor"/>
    <property type="match status" value="1"/>
</dbReference>
<dbReference type="Pfam" id="PF13516">
    <property type="entry name" value="LRR_6"/>
    <property type="match status" value="1"/>
</dbReference>
<evidence type="ECO:0000256" key="1">
    <source>
        <dbReference type="ARBA" id="ARBA00022614"/>
    </source>
</evidence>